<reference evidence="1 2" key="1">
    <citation type="journal article" date="2009" name="Nat. Genet.">
        <title>The genome of the cucumber, Cucumis sativus L.</title>
        <authorList>
            <person name="Huang S."/>
            <person name="Li R."/>
            <person name="Zhang Z."/>
            <person name="Li L."/>
            <person name="Gu X."/>
            <person name="Fan W."/>
            <person name="Lucas W.J."/>
            <person name="Wang X."/>
            <person name="Xie B."/>
            <person name="Ni P."/>
            <person name="Ren Y."/>
            <person name="Zhu H."/>
            <person name="Li J."/>
            <person name="Lin K."/>
            <person name="Jin W."/>
            <person name="Fei Z."/>
            <person name="Li G."/>
            <person name="Staub J."/>
            <person name="Kilian A."/>
            <person name="van der Vossen E.A."/>
            <person name="Wu Y."/>
            <person name="Guo J."/>
            <person name="He J."/>
            <person name="Jia Z."/>
            <person name="Ren Y."/>
            <person name="Tian G."/>
            <person name="Lu Y."/>
            <person name="Ruan J."/>
            <person name="Qian W."/>
            <person name="Wang M."/>
            <person name="Huang Q."/>
            <person name="Li B."/>
            <person name="Xuan Z."/>
            <person name="Cao J."/>
            <person name="Asan"/>
            <person name="Wu Z."/>
            <person name="Zhang J."/>
            <person name="Cai Q."/>
            <person name="Bai Y."/>
            <person name="Zhao B."/>
            <person name="Han Y."/>
            <person name="Li Y."/>
            <person name="Li X."/>
            <person name="Wang S."/>
            <person name="Shi Q."/>
            <person name="Liu S."/>
            <person name="Cho W.K."/>
            <person name="Kim J.Y."/>
            <person name="Xu Y."/>
            <person name="Heller-Uszynska K."/>
            <person name="Miao H."/>
            <person name="Cheng Z."/>
            <person name="Zhang S."/>
            <person name="Wu J."/>
            <person name="Yang Y."/>
            <person name="Kang H."/>
            <person name="Li M."/>
            <person name="Liang H."/>
            <person name="Ren X."/>
            <person name="Shi Z."/>
            <person name="Wen M."/>
            <person name="Jian M."/>
            <person name="Yang H."/>
            <person name="Zhang G."/>
            <person name="Yang Z."/>
            <person name="Chen R."/>
            <person name="Liu S."/>
            <person name="Li J."/>
            <person name="Ma L."/>
            <person name="Liu H."/>
            <person name="Zhou Y."/>
            <person name="Zhao J."/>
            <person name="Fang X."/>
            <person name="Li G."/>
            <person name="Fang L."/>
            <person name="Li Y."/>
            <person name="Liu D."/>
            <person name="Zheng H."/>
            <person name="Zhang Y."/>
            <person name="Qin N."/>
            <person name="Li Z."/>
            <person name="Yang G."/>
            <person name="Yang S."/>
            <person name="Bolund L."/>
            <person name="Kristiansen K."/>
            <person name="Zheng H."/>
            <person name="Li S."/>
            <person name="Zhang X."/>
            <person name="Yang H."/>
            <person name="Wang J."/>
            <person name="Sun R."/>
            <person name="Zhang B."/>
            <person name="Jiang S."/>
            <person name="Wang J."/>
            <person name="Du Y."/>
            <person name="Li S."/>
        </authorList>
    </citation>
    <scope>NUCLEOTIDE SEQUENCE [LARGE SCALE GENOMIC DNA]</scope>
    <source>
        <strain evidence="2">cv. 9930</strain>
    </source>
</reference>
<accession>A0A0A0LRR2</accession>
<reference evidence="1 2" key="4">
    <citation type="journal article" date="2011" name="BMC Genomics">
        <title>RNA-Seq improves annotation of protein-coding genes in the cucumber genome.</title>
        <authorList>
            <person name="Li Z."/>
            <person name="Zhang Z."/>
            <person name="Yan P."/>
            <person name="Huang S."/>
            <person name="Fei Z."/>
            <person name="Lin K."/>
        </authorList>
    </citation>
    <scope>NUCLEOTIDE SEQUENCE [LARGE SCALE GENOMIC DNA]</scope>
    <source>
        <strain evidence="2">cv. 9930</strain>
    </source>
</reference>
<protein>
    <submittedName>
        <fullName evidence="1">Uncharacterized protein</fullName>
    </submittedName>
</protein>
<reference evidence="1 2" key="2">
    <citation type="journal article" date="2009" name="PLoS ONE">
        <title>An integrated genetic and cytogenetic map of the cucumber genome.</title>
        <authorList>
            <person name="Ren Y."/>
            <person name="Zhang Z."/>
            <person name="Liu J."/>
            <person name="Staub J.E."/>
            <person name="Han Y."/>
            <person name="Cheng Z."/>
            <person name="Li X."/>
            <person name="Lu J."/>
            <person name="Miao H."/>
            <person name="Kang H."/>
            <person name="Xie B."/>
            <person name="Gu X."/>
            <person name="Wang X."/>
            <person name="Du Y."/>
            <person name="Jin W."/>
            <person name="Huang S."/>
        </authorList>
    </citation>
    <scope>NUCLEOTIDE SEQUENCE [LARGE SCALE GENOMIC DNA]</scope>
    <source>
        <strain evidence="2">cv. 9930</strain>
    </source>
</reference>
<dbReference type="EMBL" id="CM002922">
    <property type="protein sequence ID" value="KGN63694.1"/>
    <property type="molecule type" value="Genomic_DNA"/>
</dbReference>
<proteinExistence type="predicted"/>
<organism evidence="1 2">
    <name type="scientific">Cucumis sativus</name>
    <name type="common">Cucumber</name>
    <dbReference type="NCBI Taxonomy" id="3659"/>
    <lineage>
        <taxon>Eukaryota</taxon>
        <taxon>Viridiplantae</taxon>
        <taxon>Streptophyta</taxon>
        <taxon>Embryophyta</taxon>
        <taxon>Tracheophyta</taxon>
        <taxon>Spermatophyta</taxon>
        <taxon>Magnoliopsida</taxon>
        <taxon>eudicotyledons</taxon>
        <taxon>Gunneridae</taxon>
        <taxon>Pentapetalae</taxon>
        <taxon>rosids</taxon>
        <taxon>fabids</taxon>
        <taxon>Cucurbitales</taxon>
        <taxon>Cucurbitaceae</taxon>
        <taxon>Benincaseae</taxon>
        <taxon>Cucumis</taxon>
    </lineage>
</organism>
<evidence type="ECO:0000313" key="1">
    <source>
        <dbReference type="EMBL" id="KGN63694.1"/>
    </source>
</evidence>
<gene>
    <name evidence="1" type="ORF">Csa_1G011460</name>
</gene>
<evidence type="ECO:0000313" key="2">
    <source>
        <dbReference type="Proteomes" id="UP000029981"/>
    </source>
</evidence>
<keyword evidence="2" id="KW-1185">Reference proteome</keyword>
<name>A0A0A0LRR2_CUCSA</name>
<dbReference type="Gramene" id="KGN63694">
    <property type="protein sequence ID" value="KGN63694"/>
    <property type="gene ID" value="Csa_1G011460"/>
</dbReference>
<dbReference type="Proteomes" id="UP000029981">
    <property type="component" value="Chromosome 1"/>
</dbReference>
<sequence length="64" mass="7088">MERDKYWMLTDLSSPSKGILYAGRCNSYDGFGSSGRVIQKKNKCVEIASPSKSSHSTKPCTELL</sequence>
<reference evidence="1 2" key="3">
    <citation type="journal article" date="2010" name="BMC Genomics">
        <title>Transcriptome sequencing and comparative analysis of cucumber flowers with different sex types.</title>
        <authorList>
            <person name="Guo S."/>
            <person name="Zheng Y."/>
            <person name="Joung J.G."/>
            <person name="Liu S."/>
            <person name="Zhang Z."/>
            <person name="Crasta O.R."/>
            <person name="Sobral B.W."/>
            <person name="Xu Y."/>
            <person name="Huang S."/>
            <person name="Fei Z."/>
        </authorList>
    </citation>
    <scope>NUCLEOTIDE SEQUENCE [LARGE SCALE GENOMIC DNA]</scope>
    <source>
        <strain evidence="2">cv. 9930</strain>
    </source>
</reference>
<dbReference type="AlphaFoldDB" id="A0A0A0LRR2"/>